<accession>A0A0R1YN71</accession>
<comment type="caution">
    <text evidence="4">The sequence shown here is derived from an EMBL/GenBank/DDBJ whole genome shotgun (WGS) entry which is preliminary data.</text>
</comment>
<dbReference type="RefSeq" id="WP_056980485.1">
    <property type="nucleotide sequence ID" value="NZ_AZFZ01000031.1"/>
</dbReference>
<dbReference type="Proteomes" id="UP000051010">
    <property type="component" value="Unassembled WGS sequence"/>
</dbReference>
<gene>
    <name evidence="4" type="ORF">FD47_GL001468</name>
</gene>
<evidence type="ECO:0000259" key="3">
    <source>
        <dbReference type="Pfam" id="PF19087"/>
    </source>
</evidence>
<evidence type="ECO:0000256" key="1">
    <source>
        <dbReference type="SAM" id="MobiDB-lite"/>
    </source>
</evidence>
<dbReference type="PATRIC" id="fig|1423786.4.peg.1571"/>
<feature type="region of interest" description="Disordered" evidence="1">
    <location>
        <begin position="39"/>
        <end position="109"/>
    </location>
</feature>
<feature type="compositionally biased region" description="Low complexity" evidence="1">
    <location>
        <begin position="39"/>
        <end position="50"/>
    </location>
</feature>
<dbReference type="EMBL" id="AZFZ01000031">
    <property type="protein sequence ID" value="KRM43666.1"/>
    <property type="molecule type" value="Genomic_DNA"/>
</dbReference>
<reference evidence="4 5" key="1">
    <citation type="journal article" date="2015" name="Genome Announc.">
        <title>Expanding the biotechnology potential of lactobacilli through comparative genomics of 213 strains and associated genera.</title>
        <authorList>
            <person name="Sun Z."/>
            <person name="Harris H.M."/>
            <person name="McCann A."/>
            <person name="Guo C."/>
            <person name="Argimon S."/>
            <person name="Zhang W."/>
            <person name="Yang X."/>
            <person name="Jeffery I.B."/>
            <person name="Cooney J.C."/>
            <person name="Kagawa T.F."/>
            <person name="Liu W."/>
            <person name="Song Y."/>
            <person name="Salvetti E."/>
            <person name="Wrobel A."/>
            <person name="Rasinkangas P."/>
            <person name="Parkhill J."/>
            <person name="Rea M.C."/>
            <person name="O'Sullivan O."/>
            <person name="Ritari J."/>
            <person name="Douillard F.P."/>
            <person name="Paul Ross R."/>
            <person name="Yang R."/>
            <person name="Briner A.E."/>
            <person name="Felis G.E."/>
            <person name="de Vos W.M."/>
            <person name="Barrangou R."/>
            <person name="Klaenhammer T.R."/>
            <person name="Caufield P.W."/>
            <person name="Cui Y."/>
            <person name="Zhang H."/>
            <person name="O'Toole P.W."/>
        </authorList>
    </citation>
    <scope>NUCLEOTIDE SEQUENCE [LARGE SCALE GENOMIC DNA]</scope>
    <source>
        <strain evidence="4 5">DSM 18390</strain>
    </source>
</reference>
<evidence type="ECO:0000256" key="2">
    <source>
        <dbReference type="SAM" id="SignalP"/>
    </source>
</evidence>
<feature type="compositionally biased region" description="Low complexity" evidence="1">
    <location>
        <begin position="1069"/>
        <end position="1099"/>
    </location>
</feature>
<feature type="domain" description="DUF5776" evidence="3">
    <location>
        <begin position="1199"/>
        <end position="1267"/>
    </location>
</feature>
<feature type="compositionally biased region" description="Low complexity" evidence="1">
    <location>
        <begin position="60"/>
        <end position="94"/>
    </location>
</feature>
<protein>
    <recommendedName>
        <fullName evidence="3">DUF5776 domain-containing protein</fullName>
    </recommendedName>
</protein>
<dbReference type="Pfam" id="PF18951">
    <property type="entry name" value="DUF5695"/>
    <property type="match status" value="1"/>
</dbReference>
<evidence type="ECO:0000313" key="5">
    <source>
        <dbReference type="Proteomes" id="UP000051010"/>
    </source>
</evidence>
<sequence>MHKKLLAISMSAAVLTSIALLTAPTGNKTVFADNTTAATSSTAQSQTPSALPTSSSIFNSTSTGDHSTDGSSTGQNKVTKAAAADQVAVDPDTTPGSVKPVQTSTGYEMSNDNFKVDIGNNGTIQGLYLSNDSFNTNYVMNAKDNPAQNTAGHEWVGDLMFQTQPGGTSGTNNVWQKEYTNKSDDATRKVSMSNNKVVVNYTPGTTAGGIQNMGVTETYSLDNDGHLKWDITVKNDTDHPLVIGDFGLPLPFKEWWSYSGADKTSQAYEQSAVYHSFVGQNSSYVYATRPSGIGNFLVMTPDASTGAGFEYQDHWGEGSHTGDEAPWTQFNSGYDNGLSVFYIKSDAIKSTNEGYLPNTSLTLAPQQSKTYSFKFSRSDIKNNANTSSSTTGDMTDTKYEDQLKSILYKENVMDAVSVPGMIVSKNDKGEATGKLYLHTKVPASDISFDYQNQTNDYESQQANANNDTKSNLGSNQQGKVTFEKTITKNGEQYHIYDFDFHSLGRNNVIVNYKLNGNPMKTTLQYYVIDNPEKALSQHADFIVKNTQWKDSSKFYNSIFDDWDFNTQAKRGNFKGASDWHSLGWGDDWGLTHGLFLAAQNANDPNKEQVEALSNYLENGIWNGLMKNHHDDYKVPDWLTDQVVNGHLSNDYSWRGWAYPHIYNTYYEMYQIAKNYPNLIKYPESAKDYLLKAYNIMKSLYVNNAVNNNDGLEGESTDGGIVAALKTEHLDNEATTIQNILKNKYDEFAKDPYPYTSEYPYDNTAEEGVYSLGDMYNNQKMKQMVDMKTRASRSVQPTWYQYSVPVTINGESWWQFQYTDSLAGTAMDNWLREQDNGMSQDQVGLAERANYAAKLGNLTHINSGQIDSNNIGAVAWYYQAELGDTTRQHYGVGEGQMHNGWIPLSGEADLSLFGALQVLSADVVNDPIFGLTGYGADVSESGNTMSVTPEDGLRTRLNLIDQHLAYTFNGDKYTHADVNKDGTSTTFDFQNVSKQPHNADLTIYDGNGFDNATYNVLFNGKVVTSFDGTSGATKKKVTLSIPVTAQDGKLQIVKAGAPAPSPKPNDNDGSSSTTTTTTTTTTSSSASSSATKPESSSSNSQIHNNTNKLNVPKSAAKVGSVVYATKKIALYKDATFKKSQRVATYKNAKRTNRPTFVVKGYARSNDGVLRYQVKDVNKGSKTAGRTGYVTANSKYVSPVYYKSVPKSKTITVISKNGVNAYRSLDANERVKHYKSGTHLKVKKIVSDHHASRYQLTNGHYITANKKVVIQGAY</sequence>
<dbReference type="InterPro" id="IPR044081">
    <property type="entry name" value="DUF5776"/>
</dbReference>
<dbReference type="Pfam" id="PF19087">
    <property type="entry name" value="DUF5776"/>
    <property type="match status" value="1"/>
</dbReference>
<feature type="signal peptide" evidence="2">
    <location>
        <begin position="1"/>
        <end position="22"/>
    </location>
</feature>
<evidence type="ECO:0000313" key="4">
    <source>
        <dbReference type="EMBL" id="KRM43666.1"/>
    </source>
</evidence>
<feature type="chain" id="PRO_5039330438" description="DUF5776 domain-containing protein" evidence="2">
    <location>
        <begin position="23"/>
        <end position="1272"/>
    </location>
</feature>
<organism evidence="4 5">
    <name type="scientific">Lentilactobacillus parafarraginis DSM 18390 = JCM 14109</name>
    <dbReference type="NCBI Taxonomy" id="1423786"/>
    <lineage>
        <taxon>Bacteria</taxon>
        <taxon>Bacillati</taxon>
        <taxon>Bacillota</taxon>
        <taxon>Bacilli</taxon>
        <taxon>Lactobacillales</taxon>
        <taxon>Lactobacillaceae</taxon>
        <taxon>Lentilactobacillus</taxon>
    </lineage>
</organism>
<proteinExistence type="predicted"/>
<feature type="compositionally biased region" description="Polar residues" evidence="1">
    <location>
        <begin position="100"/>
        <end position="109"/>
    </location>
</feature>
<dbReference type="InterPro" id="IPR043750">
    <property type="entry name" value="DUF5695"/>
</dbReference>
<keyword evidence="2" id="KW-0732">Signal</keyword>
<feature type="region of interest" description="Disordered" evidence="1">
    <location>
        <begin position="1054"/>
        <end position="1110"/>
    </location>
</feature>
<name>A0A0R1YN71_9LACO</name>
<dbReference type="AlphaFoldDB" id="A0A0R1YN71"/>